<evidence type="ECO:0000256" key="2">
    <source>
        <dbReference type="ARBA" id="ARBA00023015"/>
    </source>
</evidence>
<evidence type="ECO:0000256" key="3">
    <source>
        <dbReference type="ARBA" id="ARBA00023125"/>
    </source>
</evidence>
<feature type="domain" description="Zn(2)-C6 fungal-type" evidence="7">
    <location>
        <begin position="17"/>
        <end position="62"/>
    </location>
</feature>
<evidence type="ECO:0000313" key="8">
    <source>
        <dbReference type="EMBL" id="KAF2162452.1"/>
    </source>
</evidence>
<feature type="region of interest" description="Disordered" evidence="6">
    <location>
        <begin position="106"/>
        <end position="128"/>
    </location>
</feature>
<dbReference type="CDD" id="cd00067">
    <property type="entry name" value="GAL4"/>
    <property type="match status" value="1"/>
</dbReference>
<keyword evidence="2" id="KW-0805">Transcription regulation</keyword>
<dbReference type="GeneID" id="54561680"/>
<organism evidence="8 9">
    <name type="scientific">Zasmidium cellare ATCC 36951</name>
    <dbReference type="NCBI Taxonomy" id="1080233"/>
    <lineage>
        <taxon>Eukaryota</taxon>
        <taxon>Fungi</taxon>
        <taxon>Dikarya</taxon>
        <taxon>Ascomycota</taxon>
        <taxon>Pezizomycotina</taxon>
        <taxon>Dothideomycetes</taxon>
        <taxon>Dothideomycetidae</taxon>
        <taxon>Mycosphaerellales</taxon>
        <taxon>Mycosphaerellaceae</taxon>
        <taxon>Zasmidium</taxon>
    </lineage>
</organism>
<gene>
    <name evidence="8" type="ORF">M409DRAFT_27076</name>
</gene>
<dbReference type="SUPFAM" id="SSF57701">
    <property type="entry name" value="Zn2/Cys6 DNA-binding domain"/>
    <property type="match status" value="1"/>
</dbReference>
<feature type="compositionally biased region" description="Low complexity" evidence="6">
    <location>
        <begin position="108"/>
        <end position="128"/>
    </location>
</feature>
<evidence type="ECO:0000256" key="6">
    <source>
        <dbReference type="SAM" id="MobiDB-lite"/>
    </source>
</evidence>
<dbReference type="GO" id="GO:0000976">
    <property type="term" value="F:transcription cis-regulatory region binding"/>
    <property type="evidence" value="ECO:0007669"/>
    <property type="project" value="TreeGrafter"/>
</dbReference>
<comment type="subcellular location">
    <subcellularLocation>
        <location evidence="1">Nucleus</location>
    </subcellularLocation>
</comment>
<evidence type="ECO:0000256" key="4">
    <source>
        <dbReference type="ARBA" id="ARBA00023163"/>
    </source>
</evidence>
<dbReference type="OrthoDB" id="2129491at2759"/>
<dbReference type="InterPro" id="IPR051089">
    <property type="entry name" value="prtT"/>
</dbReference>
<keyword evidence="3" id="KW-0238">DNA-binding</keyword>
<dbReference type="RefSeq" id="XP_033663341.1">
    <property type="nucleotide sequence ID" value="XM_033808408.1"/>
</dbReference>
<accession>A0A6A6C968</accession>
<dbReference type="PANTHER" id="PTHR31845:SF17">
    <property type="entry name" value="ZN(II)2CYS6 TRANSCRIPTION FACTOR (EUROFUNG)"/>
    <property type="match status" value="1"/>
</dbReference>
<evidence type="ECO:0000256" key="1">
    <source>
        <dbReference type="ARBA" id="ARBA00004123"/>
    </source>
</evidence>
<name>A0A6A6C968_ZASCE</name>
<keyword evidence="5" id="KW-0539">Nucleus</keyword>
<dbReference type="GO" id="GO:0000981">
    <property type="term" value="F:DNA-binding transcription factor activity, RNA polymerase II-specific"/>
    <property type="evidence" value="ECO:0007669"/>
    <property type="project" value="InterPro"/>
</dbReference>
<evidence type="ECO:0000256" key="5">
    <source>
        <dbReference type="ARBA" id="ARBA00023242"/>
    </source>
</evidence>
<dbReference type="InterPro" id="IPR036864">
    <property type="entry name" value="Zn2-C6_fun-type_DNA-bd_sf"/>
</dbReference>
<reference evidence="8" key="1">
    <citation type="journal article" date="2020" name="Stud. Mycol.">
        <title>101 Dothideomycetes genomes: a test case for predicting lifestyles and emergence of pathogens.</title>
        <authorList>
            <person name="Haridas S."/>
            <person name="Albert R."/>
            <person name="Binder M."/>
            <person name="Bloem J."/>
            <person name="Labutti K."/>
            <person name="Salamov A."/>
            <person name="Andreopoulos B."/>
            <person name="Baker S."/>
            <person name="Barry K."/>
            <person name="Bills G."/>
            <person name="Bluhm B."/>
            <person name="Cannon C."/>
            <person name="Castanera R."/>
            <person name="Culley D."/>
            <person name="Daum C."/>
            <person name="Ezra D."/>
            <person name="Gonzalez J."/>
            <person name="Henrissat B."/>
            <person name="Kuo A."/>
            <person name="Liang C."/>
            <person name="Lipzen A."/>
            <person name="Lutzoni F."/>
            <person name="Magnuson J."/>
            <person name="Mondo S."/>
            <person name="Nolan M."/>
            <person name="Ohm R."/>
            <person name="Pangilinan J."/>
            <person name="Park H.-J."/>
            <person name="Ramirez L."/>
            <person name="Alfaro M."/>
            <person name="Sun H."/>
            <person name="Tritt A."/>
            <person name="Yoshinaga Y."/>
            <person name="Zwiers L.-H."/>
            <person name="Turgeon B."/>
            <person name="Goodwin S."/>
            <person name="Spatafora J."/>
            <person name="Crous P."/>
            <person name="Grigoriev I."/>
        </authorList>
    </citation>
    <scope>NUCLEOTIDE SEQUENCE</scope>
    <source>
        <strain evidence="8">ATCC 36951</strain>
    </source>
</reference>
<dbReference type="PANTHER" id="PTHR31845">
    <property type="entry name" value="FINGER DOMAIN PROTEIN, PUTATIVE-RELATED"/>
    <property type="match status" value="1"/>
</dbReference>
<sequence>MGDSLPNGSRGSYAHLICSACRARKIKCRLPIAQEEVRPSSSPRPPVEACERCRRLDLPCIVNKPKTKQRTAARRHGPDRRSAVNITAAPDERSFAPVNPRLFDQYYTPSNPSSTATTGTSSQTKTPPDASEAFRAMLTSANLMSALLAQDSSFGASSPSFPVPGRLPLTETISNGLATLLDESLVWHRFYLPFLPTLTELRSQLVGGSFTSSSTSLLFALLALCALEHPSSELYWHQDLRQYLQAFVSYHGQEFIYDPPVHRHTVYILHVVITYKPTALIACQQSASAAIRGSTHTMLVYSIAKSCHFGDAASSLANILDRDEVRDDYRTKKVLDVLLWCRTLIHHVLLEGSILKPLSDMQSHLDIMDHALGVVHETMLRVSFAAPIIYFFHAVRCVYVEMRHYVRMRKARRDMTVLASIITDHESTCEEQKNEILQRLSAVEPHDATKEEISAAISLAPMDSDQSRARLFAVAIFFAIMAHMTPSESHDKVSPHEAARMSKLVFNIWRDPASQGLRDFLLHFVALKDTAVHAVLQSFTDAGKTLRLQRMSWLPPARKSSQEILFQCWLIVDQNIARLDEGLGAIPDIEGRLVLLQHSAETLEAISAPAGCSIDDAFANGSHYAASAKLIRCLHGILSTRVAQQAASSTRAAETSSQSHLIEPGETKQSLPYSADLDLEQVFGEWANWPYNSTWDMLQSLQDNTPE</sequence>
<dbReference type="Gene3D" id="4.10.240.10">
    <property type="entry name" value="Zn(2)-C6 fungal-type DNA-binding domain"/>
    <property type="match status" value="1"/>
</dbReference>
<dbReference type="GO" id="GO:0008270">
    <property type="term" value="F:zinc ion binding"/>
    <property type="evidence" value="ECO:0007669"/>
    <property type="project" value="InterPro"/>
</dbReference>
<keyword evidence="4" id="KW-0804">Transcription</keyword>
<dbReference type="GO" id="GO:0005634">
    <property type="term" value="C:nucleus"/>
    <property type="evidence" value="ECO:0007669"/>
    <property type="project" value="UniProtKB-SubCell"/>
</dbReference>
<dbReference type="AlphaFoldDB" id="A0A6A6C968"/>
<dbReference type="InterPro" id="IPR001138">
    <property type="entry name" value="Zn2Cys6_DnaBD"/>
</dbReference>
<dbReference type="EMBL" id="ML993613">
    <property type="protein sequence ID" value="KAF2162452.1"/>
    <property type="molecule type" value="Genomic_DNA"/>
</dbReference>
<dbReference type="PROSITE" id="PS50048">
    <property type="entry name" value="ZN2_CY6_FUNGAL_2"/>
    <property type="match status" value="1"/>
</dbReference>
<dbReference type="Proteomes" id="UP000799537">
    <property type="component" value="Unassembled WGS sequence"/>
</dbReference>
<keyword evidence="9" id="KW-1185">Reference proteome</keyword>
<evidence type="ECO:0000259" key="7">
    <source>
        <dbReference type="PROSITE" id="PS50048"/>
    </source>
</evidence>
<protein>
    <recommendedName>
        <fullName evidence="7">Zn(2)-C6 fungal-type domain-containing protein</fullName>
    </recommendedName>
</protein>
<evidence type="ECO:0000313" key="9">
    <source>
        <dbReference type="Proteomes" id="UP000799537"/>
    </source>
</evidence>
<proteinExistence type="predicted"/>